<feature type="transmembrane region" description="Helical" evidence="2">
    <location>
        <begin position="665"/>
        <end position="687"/>
    </location>
</feature>
<keyword evidence="1" id="KW-0175">Coiled coil</keyword>
<dbReference type="InterPro" id="IPR045122">
    <property type="entry name" value="Csc1-like"/>
</dbReference>
<evidence type="ECO:0000313" key="3">
    <source>
        <dbReference type="EMBL" id="KRX05997.1"/>
    </source>
</evidence>
<protein>
    <recommendedName>
        <fullName evidence="5">CSC1/OSCA1-like cytosolic domain-containing protein</fullName>
    </recommendedName>
</protein>
<sequence>MAKLKKSIKNLKNKFISKSDHLEYKDGKKKDLEGEDQKQNQKLELQNQIQDHFENLRFKNYILPSDHTQVETKKFFQNAIIHGLATRVGNENYQEDQQKLQKKLDRWKSDLKVQQLPNFCICCGSQVQKEQIDVIKSDTLDLDFLGPGIPLYFGFLKYTAFFLCILILSIGSYNFFSNAFLNGCSDESDEKNGCNKNIISIFSLPNKRFDQKFNELQEILDVFTVAALVIMLQFFRKSQNQIGFQADNLDISESDYAIKIHGLPKYDQALTRQKMYFEFKRMFEPYLDGNKFQIQQINFCYNLDKLNSLQEELQQCIKDYQNELKSYYKQYGDTGVQRKMQNEEYYQKQISEKQQQIHELQNSYNLDERNIENEDPQIRKQFTGVCYVVFQKEQLTLEEGPDPSDVKWENQGERGSKKQLIGYVKSISIELTVLLIGFCCLMYCSQLILSWQIQQDPSLSDICEEKLPESQRLGKEQYHSFVNPSSSLSQSSYIDHDHQKHQQNEFIIKNQDYSNHEDKLECHETETRQQIAVARKLGLTMFFTMGIQTLMIKVVLKWIFSCLQAGRQEVFQNDRNKNQCRLTQNEANQLYENPIYNIAQRYGYLINVMFLTALYAPLLPVCLVISLLGVIFIYWIEKYKILRKSVIQHKIGYNLSTQMTELLEYFLPLYCIADMFFQYLVVITAYKQPVEGQNPLVDIFMQSSLAAKIGVVIGIVNLVLPMEKINQIIFTAPPSFENKHTYDDAKSQFSHTYRALNPITGHSMNQVKQFGDRNV</sequence>
<gene>
    <name evidence="3" type="ORF">PPERSA_01075</name>
</gene>
<feature type="transmembrane region" description="Helical" evidence="2">
    <location>
        <begin position="155"/>
        <end position="176"/>
    </location>
</feature>
<dbReference type="PANTHER" id="PTHR13018">
    <property type="entry name" value="PROBABLE MEMBRANE PROTEIN DUF221-RELATED"/>
    <property type="match status" value="1"/>
</dbReference>
<evidence type="ECO:0000256" key="1">
    <source>
        <dbReference type="SAM" id="Coils"/>
    </source>
</evidence>
<evidence type="ECO:0000313" key="4">
    <source>
        <dbReference type="Proteomes" id="UP000054937"/>
    </source>
</evidence>
<keyword evidence="4" id="KW-1185">Reference proteome</keyword>
<name>A0A0V0QV64_PSEPJ</name>
<feature type="transmembrane region" description="Helical" evidence="2">
    <location>
        <begin position="614"/>
        <end position="636"/>
    </location>
</feature>
<dbReference type="AlphaFoldDB" id="A0A0V0QV64"/>
<dbReference type="OMA" id="PNDISWQ"/>
<feature type="transmembrane region" description="Helical" evidence="2">
    <location>
        <begin position="699"/>
        <end position="720"/>
    </location>
</feature>
<dbReference type="GO" id="GO:0005886">
    <property type="term" value="C:plasma membrane"/>
    <property type="evidence" value="ECO:0007669"/>
    <property type="project" value="TreeGrafter"/>
</dbReference>
<keyword evidence="2" id="KW-0472">Membrane</keyword>
<comment type="caution">
    <text evidence="3">The sequence shown here is derived from an EMBL/GenBank/DDBJ whole genome shotgun (WGS) entry which is preliminary data.</text>
</comment>
<feature type="coiled-coil region" evidence="1">
    <location>
        <begin position="303"/>
        <end position="370"/>
    </location>
</feature>
<dbReference type="OrthoDB" id="286234at2759"/>
<accession>A0A0V0QV64</accession>
<dbReference type="InParanoid" id="A0A0V0QV64"/>
<keyword evidence="2" id="KW-0812">Transmembrane</keyword>
<dbReference type="PANTHER" id="PTHR13018:SF83">
    <property type="entry name" value="RRM DOMAIN-CONTAINING PROTEIN"/>
    <property type="match status" value="1"/>
</dbReference>
<keyword evidence="2" id="KW-1133">Transmembrane helix</keyword>
<proteinExistence type="predicted"/>
<evidence type="ECO:0000256" key="2">
    <source>
        <dbReference type="SAM" id="Phobius"/>
    </source>
</evidence>
<dbReference type="GO" id="GO:0005227">
    <property type="term" value="F:calcium-activated cation channel activity"/>
    <property type="evidence" value="ECO:0007669"/>
    <property type="project" value="InterPro"/>
</dbReference>
<reference evidence="3 4" key="1">
    <citation type="journal article" date="2015" name="Sci. Rep.">
        <title>Genome of the facultative scuticociliatosis pathogen Pseudocohnilembus persalinus provides insight into its virulence through horizontal gene transfer.</title>
        <authorList>
            <person name="Xiong J."/>
            <person name="Wang G."/>
            <person name="Cheng J."/>
            <person name="Tian M."/>
            <person name="Pan X."/>
            <person name="Warren A."/>
            <person name="Jiang C."/>
            <person name="Yuan D."/>
            <person name="Miao W."/>
        </authorList>
    </citation>
    <scope>NUCLEOTIDE SEQUENCE [LARGE SCALE GENOMIC DNA]</scope>
    <source>
        <strain evidence="3">36N120E</strain>
    </source>
</reference>
<dbReference type="Proteomes" id="UP000054937">
    <property type="component" value="Unassembled WGS sequence"/>
</dbReference>
<dbReference type="EMBL" id="LDAU01000102">
    <property type="protein sequence ID" value="KRX05997.1"/>
    <property type="molecule type" value="Genomic_DNA"/>
</dbReference>
<organism evidence="3 4">
    <name type="scientific">Pseudocohnilembus persalinus</name>
    <name type="common">Ciliate</name>
    <dbReference type="NCBI Taxonomy" id="266149"/>
    <lineage>
        <taxon>Eukaryota</taxon>
        <taxon>Sar</taxon>
        <taxon>Alveolata</taxon>
        <taxon>Ciliophora</taxon>
        <taxon>Intramacronucleata</taxon>
        <taxon>Oligohymenophorea</taxon>
        <taxon>Scuticociliatia</taxon>
        <taxon>Philasterida</taxon>
        <taxon>Pseudocohnilembidae</taxon>
        <taxon>Pseudocohnilembus</taxon>
    </lineage>
</organism>
<evidence type="ECO:0008006" key="5">
    <source>
        <dbReference type="Google" id="ProtNLM"/>
    </source>
</evidence>